<organism evidence="9 10">
    <name type="scientific">Caldanaerobacter subterraneus</name>
    <dbReference type="NCBI Taxonomy" id="911092"/>
    <lineage>
        <taxon>Bacteria</taxon>
        <taxon>Bacillati</taxon>
        <taxon>Bacillota</taxon>
        <taxon>Clostridia</taxon>
        <taxon>Thermoanaerobacterales</taxon>
        <taxon>Thermoanaerobacteraceae</taxon>
        <taxon>Caldanaerobacter</taxon>
    </lineage>
</organism>
<feature type="domain" description="Type II secretion system protein GspF" evidence="8">
    <location>
        <begin position="109"/>
        <end position="234"/>
    </location>
</feature>
<proteinExistence type="predicted"/>
<reference evidence="9 10" key="1">
    <citation type="submission" date="2019-03" db="EMBL/GenBank/DDBJ databases">
        <title>Genomic Encyclopedia of Type Strains, Phase IV (KMG-IV): sequencing the most valuable type-strain genomes for metagenomic binning, comparative biology and taxonomic classification.</title>
        <authorList>
            <person name="Goeker M."/>
        </authorList>
    </citation>
    <scope>NUCLEOTIDE SEQUENCE [LARGE SCALE GENOMIC DNA]</scope>
    <source>
        <strain evidence="9 10">DSM 13054</strain>
    </source>
</reference>
<evidence type="ECO:0000313" key="10">
    <source>
        <dbReference type="Proteomes" id="UP000294886"/>
    </source>
</evidence>
<feature type="transmembrane region" description="Helical" evidence="7">
    <location>
        <begin position="216"/>
        <end position="238"/>
    </location>
</feature>
<dbReference type="Pfam" id="PF00482">
    <property type="entry name" value="T2SSF"/>
    <property type="match status" value="1"/>
</dbReference>
<keyword evidence="3 7" id="KW-0812">Transmembrane</keyword>
<evidence type="ECO:0000256" key="2">
    <source>
        <dbReference type="ARBA" id="ARBA00022475"/>
    </source>
</evidence>
<evidence type="ECO:0000259" key="8">
    <source>
        <dbReference type="Pfam" id="PF00482"/>
    </source>
</evidence>
<dbReference type="AlphaFoldDB" id="A0A4R2JDQ9"/>
<dbReference type="Gene3D" id="1.20.81.30">
    <property type="entry name" value="Type II secretion system (T2SS), domain F"/>
    <property type="match status" value="1"/>
</dbReference>
<evidence type="ECO:0000256" key="1">
    <source>
        <dbReference type="ARBA" id="ARBA00004651"/>
    </source>
</evidence>
<sequence>MKFIKRETIRKTIGDDLFVKLDKELKNVGGTKILYVFPVNSVEELFSAFALIAAFLVVLLFYTVVSGTPLSRVIFLIIAIVILSYVTYRKPIDAYKDNFIKDDELPAILNTIADALSVGMPVENILTYIAENKKGQTADLIRITVNKINAGVPAENALKDAAEKSMNPYFRRAVNILIKTNETPQGLAKQITELYEEIEEEKLNKKTEKAAVLDNALFFPILIGFIIPLLVMVLLPFVNMGLSLRFGF</sequence>
<dbReference type="GO" id="GO:0005886">
    <property type="term" value="C:plasma membrane"/>
    <property type="evidence" value="ECO:0007669"/>
    <property type="project" value="UniProtKB-SubCell"/>
</dbReference>
<dbReference type="PANTHER" id="PTHR35007:SF2">
    <property type="entry name" value="PILUS ASSEMBLE PROTEIN"/>
    <property type="match status" value="1"/>
</dbReference>
<feature type="coiled-coil region" evidence="6">
    <location>
        <begin position="188"/>
        <end position="215"/>
    </location>
</feature>
<evidence type="ECO:0000256" key="6">
    <source>
        <dbReference type="SAM" id="Coils"/>
    </source>
</evidence>
<accession>A0A4R2JDQ9</accession>
<comment type="caution">
    <text evidence="9">The sequence shown here is derived from an EMBL/GenBank/DDBJ whole genome shotgun (WGS) entry which is preliminary data.</text>
</comment>
<dbReference type="Proteomes" id="UP000294886">
    <property type="component" value="Unassembled WGS sequence"/>
</dbReference>
<evidence type="ECO:0000256" key="4">
    <source>
        <dbReference type="ARBA" id="ARBA00022989"/>
    </source>
</evidence>
<gene>
    <name evidence="9" type="ORF">EV203_12810</name>
</gene>
<name>A0A4R2JDQ9_9THEO</name>
<dbReference type="PANTHER" id="PTHR35007">
    <property type="entry name" value="INTEGRAL MEMBRANE PROTEIN-RELATED"/>
    <property type="match status" value="1"/>
</dbReference>
<dbReference type="RefSeq" id="WP_132040620.1">
    <property type="nucleotide sequence ID" value="NZ_SLWU01000028.1"/>
</dbReference>
<keyword evidence="4 7" id="KW-1133">Transmembrane helix</keyword>
<evidence type="ECO:0000256" key="7">
    <source>
        <dbReference type="SAM" id="Phobius"/>
    </source>
</evidence>
<keyword evidence="2" id="KW-1003">Cell membrane</keyword>
<dbReference type="EMBL" id="SLWU01000028">
    <property type="protein sequence ID" value="TCO57781.1"/>
    <property type="molecule type" value="Genomic_DNA"/>
</dbReference>
<evidence type="ECO:0000256" key="5">
    <source>
        <dbReference type="ARBA" id="ARBA00023136"/>
    </source>
</evidence>
<dbReference type="InterPro" id="IPR042094">
    <property type="entry name" value="T2SS_GspF_sf"/>
</dbReference>
<comment type="subcellular location">
    <subcellularLocation>
        <location evidence="1">Cell membrane</location>
        <topology evidence="1">Multi-pass membrane protein</topology>
    </subcellularLocation>
</comment>
<dbReference type="InterPro" id="IPR018076">
    <property type="entry name" value="T2SS_GspF_dom"/>
</dbReference>
<keyword evidence="5 7" id="KW-0472">Membrane</keyword>
<keyword evidence="6" id="KW-0175">Coiled coil</keyword>
<feature type="transmembrane region" description="Helical" evidence="7">
    <location>
        <begin position="45"/>
        <end position="64"/>
    </location>
</feature>
<feature type="transmembrane region" description="Helical" evidence="7">
    <location>
        <begin position="70"/>
        <end position="88"/>
    </location>
</feature>
<evidence type="ECO:0000313" key="9">
    <source>
        <dbReference type="EMBL" id="TCO57781.1"/>
    </source>
</evidence>
<protein>
    <submittedName>
        <fullName evidence="9">Type II secretion system protein F (GspF)</fullName>
    </submittedName>
</protein>
<evidence type="ECO:0000256" key="3">
    <source>
        <dbReference type="ARBA" id="ARBA00022692"/>
    </source>
</evidence>